<keyword evidence="2" id="KW-1185">Reference proteome</keyword>
<organism evidence="1 2">
    <name type="scientific">Hohenbuehelia grisea</name>
    <dbReference type="NCBI Taxonomy" id="104357"/>
    <lineage>
        <taxon>Eukaryota</taxon>
        <taxon>Fungi</taxon>
        <taxon>Dikarya</taxon>
        <taxon>Basidiomycota</taxon>
        <taxon>Agaricomycotina</taxon>
        <taxon>Agaricomycetes</taxon>
        <taxon>Agaricomycetidae</taxon>
        <taxon>Agaricales</taxon>
        <taxon>Pleurotineae</taxon>
        <taxon>Pleurotaceae</taxon>
        <taxon>Hohenbuehelia</taxon>
    </lineage>
</organism>
<comment type="caution">
    <text evidence="1">The sequence shown here is derived from an EMBL/GenBank/DDBJ whole genome shotgun (WGS) entry which is preliminary data.</text>
</comment>
<accession>A0ABR3JS73</accession>
<dbReference type="EMBL" id="JASNQZ010000004">
    <property type="protein sequence ID" value="KAL0958416.1"/>
    <property type="molecule type" value="Genomic_DNA"/>
</dbReference>
<dbReference type="CDD" id="cd23507">
    <property type="entry name" value="hydrophobin_I"/>
    <property type="match status" value="1"/>
</dbReference>
<protein>
    <recommendedName>
        <fullName evidence="3">Hydrophobin</fullName>
    </recommendedName>
</protein>
<evidence type="ECO:0000313" key="1">
    <source>
        <dbReference type="EMBL" id="KAL0958416.1"/>
    </source>
</evidence>
<name>A0ABR3JS73_9AGAR</name>
<evidence type="ECO:0000313" key="2">
    <source>
        <dbReference type="Proteomes" id="UP001556367"/>
    </source>
</evidence>
<dbReference type="Proteomes" id="UP001556367">
    <property type="component" value="Unassembled WGS sequence"/>
</dbReference>
<evidence type="ECO:0008006" key="3">
    <source>
        <dbReference type="Google" id="ProtNLM"/>
    </source>
</evidence>
<reference evidence="2" key="1">
    <citation type="submission" date="2024-06" db="EMBL/GenBank/DDBJ databases">
        <title>Multi-omics analyses provide insights into the biosynthesis of the anticancer antibiotic pleurotin in Hohenbuehelia grisea.</title>
        <authorList>
            <person name="Weaver J.A."/>
            <person name="Alberti F."/>
        </authorList>
    </citation>
    <scope>NUCLEOTIDE SEQUENCE [LARGE SCALE GENOMIC DNA]</scope>
    <source>
        <strain evidence="2">T-177</strain>
    </source>
</reference>
<sequence>MTERCIPRRTLLIAIPDGVVLDVLSSATSRPGSATRVATTPTTDTGLACTDHLAYHAGPNVFLPHDPPDNGDVPHYLTSLSPTTGNCNTSAVQCCNFVAAPDSNIGTLIFDLGAVPSIGLER</sequence>
<gene>
    <name evidence="1" type="ORF">HGRIS_000557</name>
</gene>
<proteinExistence type="predicted"/>